<comment type="subcellular location">
    <subcellularLocation>
        <location evidence="1 9">Secreted</location>
        <location evidence="1 9">Extracellular space</location>
        <location evidence="1 9">Extracellular matrix</location>
    </subcellularLocation>
</comment>
<dbReference type="GO" id="GO:0005125">
    <property type="term" value="F:cytokine activity"/>
    <property type="evidence" value="ECO:0007669"/>
    <property type="project" value="TreeGrafter"/>
</dbReference>
<dbReference type="GO" id="GO:0030182">
    <property type="term" value="P:neuron differentiation"/>
    <property type="evidence" value="ECO:0007669"/>
    <property type="project" value="TreeGrafter"/>
</dbReference>
<dbReference type="GO" id="GO:0005109">
    <property type="term" value="F:frizzled binding"/>
    <property type="evidence" value="ECO:0007669"/>
    <property type="project" value="TreeGrafter"/>
</dbReference>
<dbReference type="GO" id="GO:0060070">
    <property type="term" value="P:canonical Wnt signaling pathway"/>
    <property type="evidence" value="ECO:0007669"/>
    <property type="project" value="TreeGrafter"/>
</dbReference>
<evidence type="ECO:0000313" key="11">
    <source>
        <dbReference type="WBParaSite" id="MCU_008321-RA"/>
    </source>
</evidence>
<keyword evidence="3 9" id="KW-0217">Developmental protein</keyword>
<protein>
    <recommendedName>
        <fullName evidence="9">Protein Wnt</fullName>
    </recommendedName>
</protein>
<reference evidence="11" key="1">
    <citation type="submission" date="2019-11" db="UniProtKB">
        <authorList>
            <consortium name="WormBaseParasite"/>
        </authorList>
    </citation>
    <scope>IDENTIFICATION</scope>
</reference>
<dbReference type="InterPro" id="IPR043158">
    <property type="entry name" value="Wnt_C"/>
</dbReference>
<dbReference type="PROSITE" id="PS00246">
    <property type="entry name" value="WNT1"/>
    <property type="match status" value="1"/>
</dbReference>
<evidence type="ECO:0000256" key="1">
    <source>
        <dbReference type="ARBA" id="ARBA00004498"/>
    </source>
</evidence>
<keyword evidence="7" id="KW-1015">Disulfide bond</keyword>
<dbReference type="InterPro" id="IPR005817">
    <property type="entry name" value="Wnt"/>
</dbReference>
<keyword evidence="4" id="KW-0964">Secreted</keyword>
<dbReference type="GO" id="GO:0005615">
    <property type="term" value="C:extracellular space"/>
    <property type="evidence" value="ECO:0007669"/>
    <property type="project" value="TreeGrafter"/>
</dbReference>
<keyword evidence="8" id="KW-0449">Lipoprotein</keyword>
<dbReference type="Gene3D" id="3.30.2460.20">
    <property type="match status" value="1"/>
</dbReference>
<evidence type="ECO:0000256" key="10">
    <source>
        <dbReference type="SAM" id="MobiDB-lite"/>
    </source>
</evidence>
<dbReference type="SMART" id="SM00097">
    <property type="entry name" value="WNT1"/>
    <property type="match status" value="1"/>
</dbReference>
<dbReference type="PANTHER" id="PTHR12027:SF37">
    <property type="entry name" value="PROTEIN WNT"/>
    <property type="match status" value="1"/>
</dbReference>
<evidence type="ECO:0000256" key="5">
    <source>
        <dbReference type="ARBA" id="ARBA00022530"/>
    </source>
</evidence>
<dbReference type="PRINTS" id="PR01349">
    <property type="entry name" value="WNTPROTEIN"/>
</dbReference>
<comment type="similarity">
    <text evidence="2 9">Belongs to the Wnt family.</text>
</comment>
<evidence type="ECO:0000256" key="9">
    <source>
        <dbReference type="RuleBase" id="RU003500"/>
    </source>
</evidence>
<sequence length="487" mass="54063">MRPPPSSFDGIVGVPAQPGLSTPTSITFHKPRSPPQMSPLEVAFDSTFGFVSSEEASEAACRSLPGLTNHQRHLCRQNPGLIWAVVDGTQLGLYECVHQFRHERWNCSMARIVFGSGSSNEFHLPPTGSAAAANILGGLQDGLSKGTRETAFMTAAWAAGAVQAITRACSRGRIGTCDCDSARRGGKSADAEGEFTWGGCSDPIKFGMKLTRLFQEARVPSKRRGRRGSQNATHFDEHTIARVSMDSHNRNVGRRFIWQSREKKCKCHGVSGACSLRTCWQRVGAFRRVGDLLKKAYAEALHVSFDAKTRHLRRVAEPLYFGGMPLPSHLAKRSTSTTWQKPTNWFIVGSGQRNKRGALHGAKWIRQQRDKLVYLESSQDYCKADHRIGHLGVAGRQCDVAEPNHPNSCDKICCGFGYDTAVVDTKEKCGCRFVWCCEVKCNICHRKTRIHRCRPDSTPLERQINEILNSSSISAWMGRRRKSHSGY</sequence>
<evidence type="ECO:0000256" key="8">
    <source>
        <dbReference type="ARBA" id="ARBA00023288"/>
    </source>
</evidence>
<evidence type="ECO:0000256" key="3">
    <source>
        <dbReference type="ARBA" id="ARBA00022473"/>
    </source>
</evidence>
<organism evidence="11">
    <name type="scientific">Mesocestoides corti</name>
    <name type="common">Flatworm</name>
    <dbReference type="NCBI Taxonomy" id="53468"/>
    <lineage>
        <taxon>Eukaryota</taxon>
        <taxon>Metazoa</taxon>
        <taxon>Spiralia</taxon>
        <taxon>Lophotrochozoa</taxon>
        <taxon>Platyhelminthes</taxon>
        <taxon>Cestoda</taxon>
        <taxon>Eucestoda</taxon>
        <taxon>Cyclophyllidea</taxon>
        <taxon>Mesocestoididae</taxon>
        <taxon>Mesocestoides</taxon>
    </lineage>
</organism>
<accession>A0A5K3FGR6</accession>
<evidence type="ECO:0000256" key="4">
    <source>
        <dbReference type="ARBA" id="ARBA00022525"/>
    </source>
</evidence>
<feature type="region of interest" description="Disordered" evidence="10">
    <location>
        <begin position="219"/>
        <end position="238"/>
    </location>
</feature>
<evidence type="ECO:0000256" key="2">
    <source>
        <dbReference type="ARBA" id="ARBA00005683"/>
    </source>
</evidence>
<comment type="function">
    <text evidence="9">Ligand for members of the frizzled family of seven transmembrane receptors.</text>
</comment>
<dbReference type="AlphaFoldDB" id="A0A5K3FGR6"/>
<evidence type="ECO:0000256" key="6">
    <source>
        <dbReference type="ARBA" id="ARBA00022687"/>
    </source>
</evidence>
<keyword evidence="6 9" id="KW-0879">Wnt signaling pathway</keyword>
<dbReference type="WBParaSite" id="MCU_008321-RA">
    <property type="protein sequence ID" value="MCU_008321-RA"/>
    <property type="gene ID" value="MCU_008321"/>
</dbReference>
<dbReference type="InterPro" id="IPR018161">
    <property type="entry name" value="Wnt_CS"/>
</dbReference>
<dbReference type="GO" id="GO:0045165">
    <property type="term" value="P:cell fate commitment"/>
    <property type="evidence" value="ECO:0007669"/>
    <property type="project" value="TreeGrafter"/>
</dbReference>
<keyword evidence="5" id="KW-0272">Extracellular matrix</keyword>
<dbReference type="PANTHER" id="PTHR12027">
    <property type="entry name" value="WNT RELATED"/>
    <property type="match status" value="1"/>
</dbReference>
<evidence type="ECO:0000256" key="7">
    <source>
        <dbReference type="ARBA" id="ARBA00023157"/>
    </source>
</evidence>
<dbReference type="Pfam" id="PF00110">
    <property type="entry name" value="wnt"/>
    <property type="match status" value="1"/>
</dbReference>
<proteinExistence type="inferred from homology"/>
<dbReference type="CDD" id="cd13113">
    <property type="entry name" value="Wnt"/>
    <property type="match status" value="1"/>
</dbReference>
<name>A0A5K3FGR6_MESCO</name>